<comment type="function">
    <text evidence="10 12">Component of the cleavage factor I (CF I) involved in pre-mRNA 3'-end processing.</text>
</comment>
<feature type="zinc finger region" description="C3H1-type" evidence="11">
    <location>
        <begin position="137"/>
        <end position="164"/>
    </location>
</feature>
<feature type="domain" description="C3H1-type" evidence="14">
    <location>
        <begin position="137"/>
        <end position="164"/>
    </location>
</feature>
<evidence type="ECO:0000256" key="3">
    <source>
        <dbReference type="ARBA" id="ARBA00022664"/>
    </source>
</evidence>
<keyword evidence="5 12" id="KW-0677">Repeat</keyword>
<feature type="zinc finger region" description="C3H1-type" evidence="11">
    <location>
        <begin position="108"/>
        <end position="136"/>
    </location>
</feature>
<evidence type="ECO:0000259" key="14">
    <source>
        <dbReference type="PROSITE" id="PS50103"/>
    </source>
</evidence>
<dbReference type="InterPro" id="IPR000571">
    <property type="entry name" value="Znf_CCCH"/>
</dbReference>
<dbReference type="Pfam" id="PF00642">
    <property type="entry name" value="zf-CCCH"/>
    <property type="match status" value="2"/>
</dbReference>
<evidence type="ECO:0000256" key="1">
    <source>
        <dbReference type="ARBA" id="ARBA00004123"/>
    </source>
</evidence>
<dbReference type="SMART" id="SM00356">
    <property type="entry name" value="ZnF_C3H1"/>
    <property type="match status" value="5"/>
</dbReference>
<name>R8BG86_PHAM7</name>
<dbReference type="FunFam" id="4.10.1000.10:FF:000012">
    <property type="entry name" value="cleavage and polyadenylation specificity factor subunit 4"/>
    <property type="match status" value="1"/>
</dbReference>
<keyword evidence="6 11" id="KW-0863">Zinc-finger</keyword>
<dbReference type="InterPro" id="IPR045348">
    <property type="entry name" value="CPSF4/Yth1"/>
</dbReference>
<dbReference type="HOGENOM" id="CLU_024513_1_1_1"/>
<dbReference type="GeneID" id="19326764"/>
<evidence type="ECO:0000256" key="11">
    <source>
        <dbReference type="PROSITE-ProRule" id="PRU00723"/>
    </source>
</evidence>
<dbReference type="eggNOG" id="KOG1040">
    <property type="taxonomic scope" value="Eukaryota"/>
</dbReference>
<keyword evidence="7 11" id="KW-0862">Zinc</keyword>
<feature type="zinc finger region" description="C3H1-type" evidence="11">
    <location>
        <begin position="80"/>
        <end position="107"/>
    </location>
</feature>
<dbReference type="AlphaFoldDB" id="R8BG86"/>
<keyword evidence="9 12" id="KW-0539">Nucleus</keyword>
<evidence type="ECO:0000256" key="4">
    <source>
        <dbReference type="ARBA" id="ARBA00022723"/>
    </source>
</evidence>
<gene>
    <name evidence="15" type="ORF">UCRPA7_6139</name>
</gene>
<dbReference type="EMBL" id="KB933222">
    <property type="protein sequence ID" value="EON98311.1"/>
    <property type="molecule type" value="Genomic_DNA"/>
</dbReference>
<dbReference type="GO" id="GO:0031124">
    <property type="term" value="P:mRNA 3'-end processing"/>
    <property type="evidence" value="ECO:0007669"/>
    <property type="project" value="UniProtKB-UniRule"/>
</dbReference>
<dbReference type="RefSeq" id="XP_007916870.1">
    <property type="nucleotide sequence ID" value="XM_007918679.1"/>
</dbReference>
<feature type="compositionally biased region" description="Basic and acidic residues" evidence="13">
    <location>
        <begin position="192"/>
        <end position="245"/>
    </location>
</feature>
<feature type="zinc finger region" description="C3H1-type" evidence="11">
    <location>
        <begin position="41"/>
        <end position="68"/>
    </location>
</feature>
<keyword evidence="8 12" id="KW-0694">RNA-binding</keyword>
<organism evidence="15 16">
    <name type="scientific">Phaeoacremonium minimum (strain UCR-PA7)</name>
    <name type="common">Esca disease fungus</name>
    <name type="synonym">Togninia minima</name>
    <dbReference type="NCBI Taxonomy" id="1286976"/>
    <lineage>
        <taxon>Eukaryota</taxon>
        <taxon>Fungi</taxon>
        <taxon>Dikarya</taxon>
        <taxon>Ascomycota</taxon>
        <taxon>Pezizomycotina</taxon>
        <taxon>Sordariomycetes</taxon>
        <taxon>Sordariomycetidae</taxon>
        <taxon>Togniniales</taxon>
        <taxon>Togniniaceae</taxon>
        <taxon>Phaeoacremonium</taxon>
    </lineage>
</organism>
<dbReference type="PANTHER" id="PTHR23102:SF24">
    <property type="entry name" value="CLEAVAGE AND POLYADENYLATION SPECIFICITY FACTOR SUBUNIT 4"/>
    <property type="match status" value="1"/>
</dbReference>
<accession>R8BG86</accession>
<dbReference type="InterPro" id="IPR036855">
    <property type="entry name" value="Znf_CCCH_sf"/>
</dbReference>
<evidence type="ECO:0000256" key="8">
    <source>
        <dbReference type="ARBA" id="ARBA00022884"/>
    </source>
</evidence>
<dbReference type="PROSITE" id="PS50103">
    <property type="entry name" value="ZF_C3H1"/>
    <property type="match status" value="5"/>
</dbReference>
<feature type="compositionally biased region" description="Basic residues" evidence="13">
    <location>
        <begin position="254"/>
        <end position="268"/>
    </location>
</feature>
<evidence type="ECO:0000256" key="10">
    <source>
        <dbReference type="ARBA" id="ARBA00024826"/>
    </source>
</evidence>
<feature type="domain" description="C3H1-type" evidence="14">
    <location>
        <begin position="166"/>
        <end position="189"/>
    </location>
</feature>
<evidence type="ECO:0000256" key="6">
    <source>
        <dbReference type="ARBA" id="ARBA00022771"/>
    </source>
</evidence>
<feature type="region of interest" description="Disordered" evidence="13">
    <location>
        <begin position="192"/>
        <end position="268"/>
    </location>
</feature>
<dbReference type="OrthoDB" id="1914176at2759"/>
<feature type="domain" description="C3H1-type" evidence="14">
    <location>
        <begin position="80"/>
        <end position="107"/>
    </location>
</feature>
<dbReference type="PANTHER" id="PTHR23102">
    <property type="entry name" value="CLEAVAGE AND POLYADENYLATION SPECIFICITY FACTOR SUBUNIT 4-RELATED"/>
    <property type="match status" value="1"/>
</dbReference>
<comment type="similarity">
    <text evidence="2 12">Belongs to the CPSF4/YTH1 family.</text>
</comment>
<feature type="zinc finger region" description="C3H1-type" evidence="11">
    <location>
        <begin position="166"/>
        <end position="189"/>
    </location>
</feature>
<evidence type="ECO:0000313" key="16">
    <source>
        <dbReference type="Proteomes" id="UP000014074"/>
    </source>
</evidence>
<evidence type="ECO:0000313" key="15">
    <source>
        <dbReference type="EMBL" id="EON98311.1"/>
    </source>
</evidence>
<dbReference type="GO" id="GO:0003723">
    <property type="term" value="F:RNA binding"/>
    <property type="evidence" value="ECO:0007669"/>
    <property type="project" value="UniProtKB-UniRule"/>
</dbReference>
<dbReference type="KEGG" id="tmn:UCRPA7_6139"/>
<dbReference type="GO" id="GO:0005634">
    <property type="term" value="C:nucleus"/>
    <property type="evidence" value="ECO:0007669"/>
    <property type="project" value="UniProtKB-SubCell"/>
</dbReference>
<sequence>MATATTTTTAQLAQQMLEHRAPRPTFSFTPFLQNTYHHGLPPDRPICKAYAAGHCPLGTRCPERHVSSSATKQEGGGGSAYNSLVCKHWLRGLCKKGESCEFLHEYNLRKMPECNFFVRNGYCSNGDECLYLHIDPQSKLPPCPHYEQGFCPLGPRCSKKHVRKKLCPYYLAGFCPDGKTCKEGAHPRWEKDLEKPTAKVEKKEDDESVLGKREHMDDEDEGMFRERGDRDRGGHDRGGHKDRFGGGRGGGGRWRGKPGGGHKFRGRH</sequence>
<feature type="domain" description="C3H1-type" evidence="14">
    <location>
        <begin position="108"/>
        <end position="136"/>
    </location>
</feature>
<evidence type="ECO:0000256" key="9">
    <source>
        <dbReference type="ARBA" id="ARBA00023242"/>
    </source>
</evidence>
<feature type="domain" description="C3H1-type" evidence="14">
    <location>
        <begin position="41"/>
        <end position="68"/>
    </location>
</feature>
<keyword evidence="3 12" id="KW-0507">mRNA processing</keyword>
<keyword evidence="4 11" id="KW-0479">Metal-binding</keyword>
<evidence type="ECO:0000256" key="5">
    <source>
        <dbReference type="ARBA" id="ARBA00022737"/>
    </source>
</evidence>
<comment type="subcellular location">
    <subcellularLocation>
        <location evidence="1 12">Nucleus</location>
    </subcellularLocation>
</comment>
<dbReference type="Gene3D" id="4.10.1000.10">
    <property type="entry name" value="Zinc finger, CCCH-type"/>
    <property type="match status" value="2"/>
</dbReference>
<evidence type="ECO:0000256" key="12">
    <source>
        <dbReference type="RuleBase" id="RU369008"/>
    </source>
</evidence>
<evidence type="ECO:0000256" key="7">
    <source>
        <dbReference type="ARBA" id="ARBA00022833"/>
    </source>
</evidence>
<dbReference type="Pfam" id="PF14608">
    <property type="entry name" value="zf-CCCH_2"/>
    <property type="match status" value="2"/>
</dbReference>
<proteinExistence type="inferred from homology"/>
<dbReference type="GO" id="GO:0008270">
    <property type="term" value="F:zinc ion binding"/>
    <property type="evidence" value="ECO:0007669"/>
    <property type="project" value="UniProtKB-KW"/>
</dbReference>
<reference evidence="16" key="1">
    <citation type="journal article" date="2013" name="Genome Announc.">
        <title>Draft genome sequence of the ascomycete Phaeoacremonium aleophilum strain UCR-PA7, a causal agent of the esca disease complex in grapevines.</title>
        <authorList>
            <person name="Blanco-Ulate B."/>
            <person name="Rolshausen P."/>
            <person name="Cantu D."/>
        </authorList>
    </citation>
    <scope>NUCLEOTIDE SEQUENCE [LARGE SCALE GENOMIC DNA]</scope>
    <source>
        <strain evidence="16">UCR-PA7</strain>
    </source>
</reference>
<dbReference type="Proteomes" id="UP000014074">
    <property type="component" value="Unassembled WGS sequence"/>
</dbReference>
<evidence type="ECO:0000256" key="2">
    <source>
        <dbReference type="ARBA" id="ARBA00008907"/>
    </source>
</evidence>
<keyword evidence="16" id="KW-1185">Reference proteome</keyword>
<dbReference type="SUPFAM" id="SSF90229">
    <property type="entry name" value="CCCH zinc finger"/>
    <property type="match status" value="2"/>
</dbReference>
<protein>
    <recommendedName>
        <fullName evidence="12">mRNA 3'-end-processing protein</fullName>
    </recommendedName>
</protein>
<evidence type="ECO:0000256" key="13">
    <source>
        <dbReference type="SAM" id="MobiDB-lite"/>
    </source>
</evidence>